<protein>
    <submittedName>
        <fullName evidence="7">Sensory protein</fullName>
    </submittedName>
</protein>
<dbReference type="PANTHER" id="PTHR10057">
    <property type="entry name" value="PERIPHERAL-TYPE BENZODIAZEPINE RECEPTOR"/>
    <property type="match status" value="1"/>
</dbReference>
<feature type="transmembrane region" description="Helical" evidence="6">
    <location>
        <begin position="144"/>
        <end position="163"/>
    </location>
</feature>
<dbReference type="eggNOG" id="COG3476">
    <property type="taxonomic scope" value="Bacteria"/>
</dbReference>
<accession>A0A1T3F1Z1</accession>
<dbReference type="InterPro" id="IPR038330">
    <property type="entry name" value="TspO/MBR-related_sf"/>
</dbReference>
<dbReference type="PIRSF" id="PIRSF005859">
    <property type="entry name" value="PBR"/>
    <property type="match status" value="1"/>
</dbReference>
<dbReference type="InterPro" id="IPR004307">
    <property type="entry name" value="TspO_MBR"/>
</dbReference>
<comment type="caution">
    <text evidence="7">The sequence shown here is derived from an EMBL/GenBank/DDBJ whole genome shotgun (WGS) entry which is preliminary data.</text>
</comment>
<evidence type="ECO:0000256" key="3">
    <source>
        <dbReference type="ARBA" id="ARBA00022692"/>
    </source>
</evidence>
<evidence type="ECO:0000256" key="5">
    <source>
        <dbReference type="ARBA" id="ARBA00023136"/>
    </source>
</evidence>
<evidence type="ECO:0000256" key="2">
    <source>
        <dbReference type="ARBA" id="ARBA00007524"/>
    </source>
</evidence>
<evidence type="ECO:0000256" key="1">
    <source>
        <dbReference type="ARBA" id="ARBA00004141"/>
    </source>
</evidence>
<dbReference type="EMBL" id="MPOG01000010">
    <property type="protein sequence ID" value="OOH95556.1"/>
    <property type="molecule type" value="Genomic_DNA"/>
</dbReference>
<dbReference type="Gene3D" id="1.20.1260.100">
    <property type="entry name" value="TspO/MBR protein"/>
    <property type="match status" value="1"/>
</dbReference>
<dbReference type="Proteomes" id="UP000188947">
    <property type="component" value="Unassembled WGS sequence"/>
</dbReference>
<evidence type="ECO:0000313" key="8">
    <source>
        <dbReference type="Proteomes" id="UP000188947"/>
    </source>
</evidence>
<keyword evidence="8" id="KW-1185">Reference proteome</keyword>
<name>A0A1T3F1Z1_ELIME</name>
<dbReference type="GO" id="GO:0033013">
    <property type="term" value="P:tetrapyrrole metabolic process"/>
    <property type="evidence" value="ECO:0007669"/>
    <property type="project" value="UniProtKB-ARBA"/>
</dbReference>
<keyword evidence="5 6" id="KW-0472">Membrane</keyword>
<evidence type="ECO:0000313" key="7">
    <source>
        <dbReference type="EMBL" id="OOH95556.1"/>
    </source>
</evidence>
<keyword evidence="4 6" id="KW-1133">Transmembrane helix</keyword>
<organism evidence="7 8">
    <name type="scientific">Elizabethkingia meningoseptica</name>
    <name type="common">Chryseobacterium meningosepticum</name>
    <dbReference type="NCBI Taxonomy" id="238"/>
    <lineage>
        <taxon>Bacteria</taxon>
        <taxon>Pseudomonadati</taxon>
        <taxon>Bacteroidota</taxon>
        <taxon>Flavobacteriia</taxon>
        <taxon>Flavobacteriales</taxon>
        <taxon>Weeksellaceae</taxon>
        <taxon>Elizabethkingia</taxon>
    </lineage>
</organism>
<gene>
    <name evidence="7" type="ORF">BMF97_09345</name>
</gene>
<feature type="transmembrane region" description="Helical" evidence="6">
    <location>
        <begin position="12"/>
        <end position="33"/>
    </location>
</feature>
<feature type="transmembrane region" description="Helical" evidence="6">
    <location>
        <begin position="112"/>
        <end position="132"/>
    </location>
</feature>
<comment type="subcellular location">
    <subcellularLocation>
        <location evidence="1">Membrane</location>
        <topology evidence="1">Multi-pass membrane protein</topology>
    </subcellularLocation>
</comment>
<sequence length="167" mass="20306">MKNGGMKRQINWKILAACVAFHLFVFFIIHQLTPAKIFSMWYNKLDKPLFTPPYSFIFWTIFLVYLLSGISFYFIWQAKENHYKQRQRALTQYYVIFVLISVWFIIFFNFKLLDLAVAVNIFTWIYSIILFFRFKQVSKIAGYFILPLLFWNTFNMVLAWGFWQLNH</sequence>
<dbReference type="AlphaFoldDB" id="A0A1T3F1Z1"/>
<dbReference type="Pfam" id="PF03073">
    <property type="entry name" value="TspO_MBR"/>
    <property type="match status" value="1"/>
</dbReference>
<dbReference type="STRING" id="238.BBD35_06895"/>
<dbReference type="OrthoDB" id="9795496at2"/>
<evidence type="ECO:0000256" key="6">
    <source>
        <dbReference type="SAM" id="Phobius"/>
    </source>
</evidence>
<reference evidence="7 8" key="1">
    <citation type="submission" date="2016-11" db="EMBL/GenBank/DDBJ databases">
        <title>Genome sequence and comparative genomic analysis of clinical strain Elizabethkingia meningoseptica 61421 PRCM.</title>
        <authorList>
            <person name="Wang M."/>
            <person name="Hu S."/>
            <person name="Cao L."/>
            <person name="Jiang T."/>
            <person name="Zhou Y."/>
            <person name="Ming D."/>
        </authorList>
    </citation>
    <scope>NUCLEOTIDE SEQUENCE [LARGE SCALE GENOMIC DNA]</scope>
    <source>
        <strain evidence="7 8">61421 PRCM</strain>
    </source>
</reference>
<feature type="transmembrane region" description="Helical" evidence="6">
    <location>
        <begin position="88"/>
        <end position="106"/>
    </location>
</feature>
<feature type="transmembrane region" description="Helical" evidence="6">
    <location>
        <begin position="53"/>
        <end position="76"/>
    </location>
</feature>
<dbReference type="CDD" id="cd15904">
    <property type="entry name" value="TSPO_MBR"/>
    <property type="match status" value="1"/>
</dbReference>
<proteinExistence type="inferred from homology"/>
<dbReference type="PANTHER" id="PTHR10057:SF0">
    <property type="entry name" value="TRANSLOCATOR PROTEIN"/>
    <property type="match status" value="1"/>
</dbReference>
<comment type="similarity">
    <text evidence="2">Belongs to the TspO/BZRP family.</text>
</comment>
<dbReference type="GO" id="GO:0016020">
    <property type="term" value="C:membrane"/>
    <property type="evidence" value="ECO:0007669"/>
    <property type="project" value="UniProtKB-SubCell"/>
</dbReference>
<keyword evidence="3 6" id="KW-0812">Transmembrane</keyword>
<evidence type="ECO:0000256" key="4">
    <source>
        <dbReference type="ARBA" id="ARBA00022989"/>
    </source>
</evidence>